<proteinExistence type="predicted"/>
<organism evidence="1 2">
    <name type="scientific">Snuella lapsa</name>
    <dbReference type="NCBI Taxonomy" id="870481"/>
    <lineage>
        <taxon>Bacteria</taxon>
        <taxon>Pseudomonadati</taxon>
        <taxon>Bacteroidota</taxon>
        <taxon>Flavobacteriia</taxon>
        <taxon>Flavobacteriales</taxon>
        <taxon>Flavobacteriaceae</taxon>
        <taxon>Snuella</taxon>
    </lineage>
</organism>
<sequence length="600" mass="66829">MRMVSNLAMVQYIVLMCFFGYGCTKNDNGSDIAQSSQETNIKIGFLKTERGDYSAGDQVKLESFIIENLSSTPVSISSVLVSIKDFSLNRVLYELELMTDVEIEVEKTHQVSGRSIFTIPSDFKNEPYGVYIRTIFSDGSAKEFYKTFFRVKDNQTLLTYKIDKEDYNGLSVYKLRGGLSAEYTIQKATASFASAISHTWTTPIESVVSTPDFLERSINYTVDFYNEAVGSTTPIETVIISTGIPGVQYLAKNMKAIVLPLHYLVASGTVKEAQTILDQANNTGYSVYGTIGHDFSITNTQSVGWIKLLELPEQYKKFINDHQVKNVILLGHTGTNDGETAAQKVADTRSKYEAGSLYLMRFSGDASDGYLEQILSDYNRTRLSAVTKVADWEAGIIPEQIDGFSNTLKAETGVTVTSVTASDGVHLWNLGTYTSLALAKKNQAIFEVGGPAVRGISTNQYMLGNPGYESYIRYIPFLYFAGISAEFQYDNWLGTKIKSAINAYFPDIVFENLTFWTNRLDMDVLLRSKGLTVRSSNYQEGQIWNLGNGINSLTEVRADDIINTTTPSAFKSWNESLQYLDVSDLEDISNRFPEIVVTAK</sequence>
<keyword evidence="2" id="KW-1185">Reference proteome</keyword>
<dbReference type="EMBL" id="BAABCY010000085">
    <property type="protein sequence ID" value="GAA3580532.1"/>
    <property type="molecule type" value="Genomic_DNA"/>
</dbReference>
<protein>
    <submittedName>
        <fullName evidence="1">Uncharacterized protein</fullName>
    </submittedName>
</protein>
<dbReference type="Proteomes" id="UP001500954">
    <property type="component" value="Unassembled WGS sequence"/>
</dbReference>
<accession>A0ABP6YDY4</accession>
<gene>
    <name evidence="1" type="ORF">GCM10022395_31240</name>
</gene>
<comment type="caution">
    <text evidence="1">The sequence shown here is derived from an EMBL/GenBank/DDBJ whole genome shotgun (WGS) entry which is preliminary data.</text>
</comment>
<dbReference type="PROSITE" id="PS51257">
    <property type="entry name" value="PROKAR_LIPOPROTEIN"/>
    <property type="match status" value="1"/>
</dbReference>
<evidence type="ECO:0000313" key="2">
    <source>
        <dbReference type="Proteomes" id="UP001500954"/>
    </source>
</evidence>
<reference evidence="2" key="1">
    <citation type="journal article" date="2019" name="Int. J. Syst. Evol. Microbiol.">
        <title>The Global Catalogue of Microorganisms (GCM) 10K type strain sequencing project: providing services to taxonomists for standard genome sequencing and annotation.</title>
        <authorList>
            <consortium name="The Broad Institute Genomics Platform"/>
            <consortium name="The Broad Institute Genome Sequencing Center for Infectious Disease"/>
            <person name="Wu L."/>
            <person name="Ma J."/>
        </authorList>
    </citation>
    <scope>NUCLEOTIDE SEQUENCE [LARGE SCALE GENOMIC DNA]</scope>
    <source>
        <strain evidence="2">JCM 17111</strain>
    </source>
</reference>
<name>A0ABP6YDY4_9FLAO</name>
<evidence type="ECO:0000313" key="1">
    <source>
        <dbReference type="EMBL" id="GAA3580532.1"/>
    </source>
</evidence>
<dbReference type="RefSeq" id="WP_345007349.1">
    <property type="nucleotide sequence ID" value="NZ_BAABCY010000085.1"/>
</dbReference>